<gene>
    <name evidence="12" type="ORF">ONE63_004931</name>
</gene>
<keyword evidence="3" id="KW-0222">Digestion</keyword>
<keyword evidence="4" id="KW-0378">Hydrolase</keyword>
<dbReference type="Proteomes" id="UP001075354">
    <property type="component" value="Chromosome 16"/>
</dbReference>
<comment type="catalytic activity">
    <reaction evidence="8">
        <text>Preferential cleavage: Arg-|-Xaa, Lys-|-Xaa.</text>
        <dbReference type="EC" id="3.4.21.4"/>
    </reaction>
</comment>
<protein>
    <recommendedName>
        <fullName evidence="9">trypsin</fullName>
        <ecNumber evidence="9">3.4.21.4</ecNumber>
    </recommendedName>
</protein>
<evidence type="ECO:0000256" key="8">
    <source>
        <dbReference type="ARBA" id="ARBA00036320"/>
    </source>
</evidence>
<evidence type="ECO:0000259" key="11">
    <source>
        <dbReference type="PROSITE" id="PS50240"/>
    </source>
</evidence>
<evidence type="ECO:0000256" key="2">
    <source>
        <dbReference type="ARBA" id="ARBA00022670"/>
    </source>
</evidence>
<dbReference type="PROSITE" id="PS50240">
    <property type="entry name" value="TRYPSIN_DOM"/>
    <property type="match status" value="1"/>
</dbReference>
<comment type="caution">
    <text evidence="12">The sequence shown here is derived from an EMBL/GenBank/DDBJ whole genome shotgun (WGS) entry which is preliminary data.</text>
</comment>
<dbReference type="InterPro" id="IPR001314">
    <property type="entry name" value="Peptidase_S1A"/>
</dbReference>
<evidence type="ECO:0000256" key="1">
    <source>
        <dbReference type="ARBA" id="ARBA00007664"/>
    </source>
</evidence>
<dbReference type="PRINTS" id="PR00722">
    <property type="entry name" value="CHYMOTRYPSIN"/>
</dbReference>
<sequence>MDSQIRLLWAAAAVLAVWGTPARGISGGHSTAIEKFPYLVAIEIANTGGSCVGTIVTEQWVLTSAHCVSQAKDKLEAISVRSEATTRHAGGKLHSVAAVEKHPKLNNTGPFPTYDAALLRLKDKIDTSGAAAARATLAKAGDDDPDWQHKLLVAGWGAVSEDYDGNEYPEVLMAARLPAVPRHLCELVQTKSRFLPSMLCAGVYGKDWCENDGGAPLVREDTRAVVGIASWHAFGQCSSPGSAGVAGYPAVYTKVGDKEIRKWIADKTWV</sequence>
<dbReference type="InterPro" id="IPR001254">
    <property type="entry name" value="Trypsin_dom"/>
</dbReference>
<evidence type="ECO:0000256" key="7">
    <source>
        <dbReference type="ARBA" id="ARBA00023157"/>
    </source>
</evidence>
<dbReference type="PANTHER" id="PTHR24276:SF97">
    <property type="entry name" value="GH13245P2-RELATED"/>
    <property type="match status" value="1"/>
</dbReference>
<feature type="signal peptide" evidence="10">
    <location>
        <begin position="1"/>
        <end position="24"/>
    </location>
</feature>
<dbReference type="EMBL" id="JAPTSV010000016">
    <property type="protein sequence ID" value="KAJ1519665.1"/>
    <property type="molecule type" value="Genomic_DNA"/>
</dbReference>
<evidence type="ECO:0000256" key="5">
    <source>
        <dbReference type="ARBA" id="ARBA00022825"/>
    </source>
</evidence>
<keyword evidence="2" id="KW-0645">Protease</keyword>
<dbReference type="GO" id="GO:0004252">
    <property type="term" value="F:serine-type endopeptidase activity"/>
    <property type="evidence" value="ECO:0007669"/>
    <property type="project" value="UniProtKB-EC"/>
</dbReference>
<feature type="domain" description="Peptidase S1" evidence="11">
    <location>
        <begin position="25"/>
        <end position="269"/>
    </location>
</feature>
<name>A0AAV7X3R3_9NEOP</name>
<evidence type="ECO:0000256" key="9">
    <source>
        <dbReference type="ARBA" id="ARBA00038868"/>
    </source>
</evidence>
<evidence type="ECO:0000313" key="12">
    <source>
        <dbReference type="EMBL" id="KAJ1519665.1"/>
    </source>
</evidence>
<feature type="chain" id="PRO_5043664295" description="trypsin" evidence="10">
    <location>
        <begin position="25"/>
        <end position="270"/>
    </location>
</feature>
<evidence type="ECO:0000256" key="10">
    <source>
        <dbReference type="SAM" id="SignalP"/>
    </source>
</evidence>
<keyword evidence="6" id="KW-0865">Zymogen</keyword>
<proteinExistence type="inferred from homology"/>
<dbReference type="PANTHER" id="PTHR24276">
    <property type="entry name" value="POLYSERASE-RELATED"/>
    <property type="match status" value="1"/>
</dbReference>
<keyword evidence="10" id="KW-0732">Signal</keyword>
<keyword evidence="13" id="KW-1185">Reference proteome</keyword>
<dbReference type="GO" id="GO:0006508">
    <property type="term" value="P:proteolysis"/>
    <property type="evidence" value="ECO:0007669"/>
    <property type="project" value="UniProtKB-KW"/>
</dbReference>
<keyword evidence="5" id="KW-0720">Serine protease</keyword>
<dbReference type="InterPro" id="IPR050430">
    <property type="entry name" value="Peptidase_S1"/>
</dbReference>
<dbReference type="GO" id="GO:0007586">
    <property type="term" value="P:digestion"/>
    <property type="evidence" value="ECO:0007669"/>
    <property type="project" value="UniProtKB-KW"/>
</dbReference>
<dbReference type="Gene3D" id="2.40.10.10">
    <property type="entry name" value="Trypsin-like serine proteases"/>
    <property type="match status" value="1"/>
</dbReference>
<keyword evidence="7" id="KW-1015">Disulfide bond</keyword>
<dbReference type="SMART" id="SM00020">
    <property type="entry name" value="Tryp_SPc"/>
    <property type="match status" value="1"/>
</dbReference>
<dbReference type="Pfam" id="PF00089">
    <property type="entry name" value="Trypsin"/>
    <property type="match status" value="1"/>
</dbReference>
<accession>A0AAV7X3R3</accession>
<reference evidence="12" key="1">
    <citation type="submission" date="2022-12" db="EMBL/GenBank/DDBJ databases">
        <title>Chromosome-level genome assembly of the bean flower thrips Megalurothrips usitatus.</title>
        <authorList>
            <person name="Ma L."/>
            <person name="Liu Q."/>
            <person name="Li H."/>
            <person name="Cai W."/>
        </authorList>
    </citation>
    <scope>NUCLEOTIDE SEQUENCE</scope>
    <source>
        <strain evidence="12">Cailab_2022a</strain>
    </source>
</reference>
<evidence type="ECO:0000256" key="4">
    <source>
        <dbReference type="ARBA" id="ARBA00022801"/>
    </source>
</evidence>
<comment type="similarity">
    <text evidence="1">Belongs to the peptidase S1 family.</text>
</comment>
<dbReference type="InterPro" id="IPR009003">
    <property type="entry name" value="Peptidase_S1_PA"/>
</dbReference>
<evidence type="ECO:0000256" key="3">
    <source>
        <dbReference type="ARBA" id="ARBA00022757"/>
    </source>
</evidence>
<organism evidence="12 13">
    <name type="scientific">Megalurothrips usitatus</name>
    <name type="common">bean blossom thrips</name>
    <dbReference type="NCBI Taxonomy" id="439358"/>
    <lineage>
        <taxon>Eukaryota</taxon>
        <taxon>Metazoa</taxon>
        <taxon>Ecdysozoa</taxon>
        <taxon>Arthropoda</taxon>
        <taxon>Hexapoda</taxon>
        <taxon>Insecta</taxon>
        <taxon>Pterygota</taxon>
        <taxon>Neoptera</taxon>
        <taxon>Paraneoptera</taxon>
        <taxon>Thysanoptera</taxon>
        <taxon>Terebrantia</taxon>
        <taxon>Thripoidea</taxon>
        <taxon>Thripidae</taxon>
        <taxon>Megalurothrips</taxon>
    </lineage>
</organism>
<evidence type="ECO:0000256" key="6">
    <source>
        <dbReference type="ARBA" id="ARBA00023145"/>
    </source>
</evidence>
<dbReference type="EC" id="3.4.21.4" evidence="9"/>
<dbReference type="CDD" id="cd00190">
    <property type="entry name" value="Tryp_SPc"/>
    <property type="match status" value="1"/>
</dbReference>
<dbReference type="AlphaFoldDB" id="A0AAV7X3R3"/>
<dbReference type="InterPro" id="IPR043504">
    <property type="entry name" value="Peptidase_S1_PA_chymotrypsin"/>
</dbReference>
<dbReference type="SUPFAM" id="SSF50494">
    <property type="entry name" value="Trypsin-like serine proteases"/>
    <property type="match status" value="1"/>
</dbReference>
<evidence type="ECO:0000313" key="13">
    <source>
        <dbReference type="Proteomes" id="UP001075354"/>
    </source>
</evidence>